<protein>
    <recommendedName>
        <fullName evidence="4">Band 7 domain-containing protein</fullName>
    </recommendedName>
</protein>
<dbReference type="AlphaFoldDB" id="A0A1G2T5I3"/>
<evidence type="ECO:0008006" key="4">
    <source>
        <dbReference type="Google" id="ProtNLM"/>
    </source>
</evidence>
<reference evidence="2 3" key="1">
    <citation type="journal article" date="2016" name="Nat. Commun.">
        <title>Thousands of microbial genomes shed light on interconnected biogeochemical processes in an aquifer system.</title>
        <authorList>
            <person name="Anantharaman K."/>
            <person name="Brown C.T."/>
            <person name="Hug L.A."/>
            <person name="Sharon I."/>
            <person name="Castelle C.J."/>
            <person name="Probst A.J."/>
            <person name="Thomas B.C."/>
            <person name="Singh A."/>
            <person name="Wilkins M.J."/>
            <person name="Karaoz U."/>
            <person name="Brodie E.L."/>
            <person name="Williams K.H."/>
            <person name="Hubbard S.S."/>
            <person name="Banfield J.F."/>
        </authorList>
    </citation>
    <scope>NUCLEOTIDE SEQUENCE [LARGE SCALE GENOMIC DNA]</scope>
</reference>
<comment type="caution">
    <text evidence="2">The sequence shown here is derived from an EMBL/GenBank/DDBJ whole genome shotgun (WGS) entry which is preliminary data.</text>
</comment>
<sequence length="331" mass="37013">MIGFVLALVVFFGLAVFLRAAASRENPTFVTFVPAQMHALVTTKSSKVTDATKGGGNVVNVIHAIPGKRLDKSPVDPMNWHYKDGKEPRGLLYYLLGIQFIWLFRYLRLNDVRTFRFGRKDVESKYSIMAKSQQTRYVFFSGQHDVQVESAETVGILKVNLLFNLIYEETYPVRVRLRTADPYAVLTMMVTRLVISKVGGTDPKLLIAEEARQQELARAIQAIAPVVEEQLGIKIKKVTLADVAFDTSTQELLELEIRTRLNNEAAVAIAEKDKSIQILANDADADRVERVIIPAARDERTVAVRVAEAYERNKVVTTYAPGASTMIPLAK</sequence>
<feature type="transmembrane region" description="Helical" evidence="1">
    <location>
        <begin position="91"/>
        <end position="107"/>
    </location>
</feature>
<dbReference type="Proteomes" id="UP000177746">
    <property type="component" value="Unassembled WGS sequence"/>
</dbReference>
<evidence type="ECO:0000313" key="3">
    <source>
        <dbReference type="Proteomes" id="UP000177746"/>
    </source>
</evidence>
<dbReference type="EMBL" id="MHVI01000009">
    <property type="protein sequence ID" value="OHA91851.1"/>
    <property type="molecule type" value="Genomic_DNA"/>
</dbReference>
<keyword evidence="1" id="KW-1133">Transmembrane helix</keyword>
<accession>A0A1G2T5I3</accession>
<keyword evidence="1" id="KW-0472">Membrane</keyword>
<keyword evidence="1" id="KW-0812">Transmembrane</keyword>
<name>A0A1G2T5I3_9BACT</name>
<organism evidence="2 3">
    <name type="scientific">Candidatus Zambryskibacteria bacterium RIFCSPHIGHO2_01_FULL_46_30</name>
    <dbReference type="NCBI Taxonomy" id="1802739"/>
    <lineage>
        <taxon>Bacteria</taxon>
        <taxon>Candidatus Zambryskiibacteriota</taxon>
    </lineage>
</organism>
<gene>
    <name evidence="2" type="ORF">A2665_01770</name>
</gene>
<evidence type="ECO:0000256" key="1">
    <source>
        <dbReference type="SAM" id="Phobius"/>
    </source>
</evidence>
<evidence type="ECO:0000313" key="2">
    <source>
        <dbReference type="EMBL" id="OHA91851.1"/>
    </source>
</evidence>
<proteinExistence type="predicted"/>